<dbReference type="InterPro" id="IPR011992">
    <property type="entry name" value="EF-hand-dom_pair"/>
</dbReference>
<dbReference type="Gene3D" id="1.10.238.10">
    <property type="entry name" value="EF-hand"/>
    <property type="match status" value="1"/>
</dbReference>
<keyword evidence="2" id="KW-0963">Cytoplasm</keyword>
<reference evidence="5" key="1">
    <citation type="submission" date="2023-10" db="EMBL/GenBank/DDBJ databases">
        <title>Genome assembly of Pristionchus species.</title>
        <authorList>
            <person name="Yoshida K."/>
            <person name="Sommer R.J."/>
        </authorList>
    </citation>
    <scope>NUCLEOTIDE SEQUENCE</scope>
    <source>
        <strain evidence="5">RS0144</strain>
    </source>
</reference>
<comment type="subcellular location">
    <subcellularLocation>
        <location evidence="1">Cytoplasm</location>
    </subcellularLocation>
</comment>
<evidence type="ECO:0000256" key="2">
    <source>
        <dbReference type="ARBA" id="ARBA00022490"/>
    </source>
</evidence>
<dbReference type="GO" id="GO:0005509">
    <property type="term" value="F:calcium ion binding"/>
    <property type="evidence" value="ECO:0007669"/>
    <property type="project" value="InterPro"/>
</dbReference>
<dbReference type="GO" id="GO:0005737">
    <property type="term" value="C:cytoplasm"/>
    <property type="evidence" value="ECO:0007669"/>
    <property type="project" value="UniProtKB-SubCell"/>
</dbReference>
<dbReference type="PROSITE" id="PS50222">
    <property type="entry name" value="EF_HAND_2"/>
    <property type="match status" value="1"/>
</dbReference>
<evidence type="ECO:0000256" key="3">
    <source>
        <dbReference type="ARBA" id="ARBA00022837"/>
    </source>
</evidence>
<feature type="non-terminal residue" evidence="5">
    <location>
        <position position="1"/>
    </location>
</feature>
<name>A0AAV5UDB3_9BILA</name>
<evidence type="ECO:0000259" key="4">
    <source>
        <dbReference type="PROSITE" id="PS50222"/>
    </source>
</evidence>
<dbReference type="InterPro" id="IPR002048">
    <property type="entry name" value="EF_hand_dom"/>
</dbReference>
<gene>
    <name evidence="5" type="ORF">PENTCL1PPCAC_26457</name>
</gene>
<dbReference type="EMBL" id="BTSX01000006">
    <property type="protein sequence ID" value="GMT04283.1"/>
    <property type="molecule type" value="Genomic_DNA"/>
</dbReference>
<dbReference type="SUPFAM" id="SSF47473">
    <property type="entry name" value="EF-hand"/>
    <property type="match status" value="1"/>
</dbReference>
<accession>A0AAV5UDB3</accession>
<dbReference type="PROSITE" id="PS00018">
    <property type="entry name" value="EF_HAND_1"/>
    <property type="match status" value="1"/>
</dbReference>
<dbReference type="Proteomes" id="UP001432027">
    <property type="component" value="Unassembled WGS sequence"/>
</dbReference>
<keyword evidence="6" id="KW-1185">Reference proteome</keyword>
<feature type="domain" description="EF-hand" evidence="4">
    <location>
        <begin position="257"/>
        <end position="292"/>
    </location>
</feature>
<organism evidence="5 6">
    <name type="scientific">Pristionchus entomophagus</name>
    <dbReference type="NCBI Taxonomy" id="358040"/>
    <lineage>
        <taxon>Eukaryota</taxon>
        <taxon>Metazoa</taxon>
        <taxon>Ecdysozoa</taxon>
        <taxon>Nematoda</taxon>
        <taxon>Chromadorea</taxon>
        <taxon>Rhabditida</taxon>
        <taxon>Rhabditina</taxon>
        <taxon>Diplogasteromorpha</taxon>
        <taxon>Diplogasteroidea</taxon>
        <taxon>Neodiplogasteridae</taxon>
        <taxon>Pristionchus</taxon>
    </lineage>
</organism>
<dbReference type="GO" id="GO:0030865">
    <property type="term" value="P:cortical cytoskeleton organization"/>
    <property type="evidence" value="ECO:0007669"/>
    <property type="project" value="TreeGrafter"/>
</dbReference>
<protein>
    <recommendedName>
        <fullName evidence="4">EF-hand domain-containing protein</fullName>
    </recommendedName>
</protein>
<dbReference type="GO" id="GO:0005813">
    <property type="term" value="C:centrosome"/>
    <property type="evidence" value="ECO:0007669"/>
    <property type="project" value="TreeGrafter"/>
</dbReference>
<dbReference type="GO" id="GO:0005819">
    <property type="term" value="C:spindle"/>
    <property type="evidence" value="ECO:0007669"/>
    <property type="project" value="TreeGrafter"/>
</dbReference>
<proteinExistence type="predicted"/>
<dbReference type="InterPro" id="IPR039865">
    <property type="entry name" value="PPP2R3C"/>
</dbReference>
<keyword evidence="3" id="KW-0106">Calcium</keyword>
<dbReference type="InterPro" id="IPR018247">
    <property type="entry name" value="EF_Hand_1_Ca_BS"/>
</dbReference>
<dbReference type="PANTHER" id="PTHR12085:SF3">
    <property type="entry name" value="SERINE_THREONINE-PROTEIN PHOSPHATASE 2A REGULATORY SUBUNIT B'' SUBUNIT GAMMA"/>
    <property type="match status" value="1"/>
</dbReference>
<dbReference type="GO" id="GO:0000226">
    <property type="term" value="P:microtubule cytoskeleton organization"/>
    <property type="evidence" value="ECO:0007669"/>
    <property type="project" value="TreeGrafter"/>
</dbReference>
<evidence type="ECO:0000256" key="1">
    <source>
        <dbReference type="ARBA" id="ARBA00004496"/>
    </source>
</evidence>
<evidence type="ECO:0000313" key="6">
    <source>
        <dbReference type="Proteomes" id="UP001432027"/>
    </source>
</evidence>
<dbReference type="GO" id="GO:0035303">
    <property type="term" value="P:regulation of dephosphorylation"/>
    <property type="evidence" value="ECO:0007669"/>
    <property type="project" value="InterPro"/>
</dbReference>
<sequence length="431" mass="50401">SFSDHFATLVTDENVRRIKEMMEKAGMRDEKEVPILTEGPSKDDFIEEIKNEAHRRKFNKMKDMQATEEELELLTSLFHDYVSHPVVDNRYLISYSNYCKVRETCPYQFKPFLSDILFESLRADLKDYLGRVDVKRVIMYCHKRLLVNHNRLLLFNYSRAGQPFLSYEDFTEFLHQEIVPNIPGLQDQLNEFGEPVRLMDSTYYLYFVEKKVQFLLDPLYTQKIRIVDLLATGVMDSLIDQFEADKADDETNRFSIVSCDVLLSAFRGCDEDTNGLLSYEELLQYNEGKYSPLFISKVFLTEKTFDDQQIDFTGFLNFYNAVENKKLIQSMRWIFRVLDDESKGYLTRKDISEYADSLMKVVQIHIPSIEAKVDDMVDEVFDICRPVDPTRITIKDVIECGKGATVLGMLTNLDDYHAYETREDQSADPDQ</sequence>
<evidence type="ECO:0000313" key="5">
    <source>
        <dbReference type="EMBL" id="GMT04283.1"/>
    </source>
</evidence>
<comment type="caution">
    <text evidence="5">The sequence shown here is derived from an EMBL/GenBank/DDBJ whole genome shotgun (WGS) entry which is preliminary data.</text>
</comment>
<dbReference type="AlphaFoldDB" id="A0AAV5UDB3"/>
<dbReference type="PANTHER" id="PTHR12085">
    <property type="entry name" value="SERINE/THREONINE-PROTEIN PHOSPHATASE 2A REGULATORY SUBUNIT B'' SUBUNIT GAMMA"/>
    <property type="match status" value="1"/>
</dbReference>